<dbReference type="Gene3D" id="1.20.1280.50">
    <property type="match status" value="1"/>
</dbReference>
<name>A0AAW1KWX7_SAPOF</name>
<feature type="domain" description="F-box" evidence="1">
    <location>
        <begin position="1"/>
        <end position="35"/>
    </location>
</feature>
<dbReference type="InterPro" id="IPR001810">
    <property type="entry name" value="F-box_dom"/>
</dbReference>
<reference evidence="2" key="1">
    <citation type="submission" date="2024-03" db="EMBL/GenBank/DDBJ databases">
        <title>WGS assembly of Saponaria officinalis var. Norfolk2.</title>
        <authorList>
            <person name="Jenkins J."/>
            <person name="Shu S."/>
            <person name="Grimwood J."/>
            <person name="Barry K."/>
            <person name="Goodstein D."/>
            <person name="Schmutz J."/>
            <person name="Leebens-Mack J."/>
            <person name="Osbourn A."/>
        </authorList>
    </citation>
    <scope>NUCLEOTIDE SEQUENCE [LARGE SCALE GENOMIC DNA]</scope>
    <source>
        <strain evidence="2">JIC</strain>
    </source>
</reference>
<dbReference type="SUPFAM" id="SSF81383">
    <property type="entry name" value="F-box domain"/>
    <property type="match status" value="1"/>
</dbReference>
<proteinExistence type="predicted"/>
<evidence type="ECO:0000259" key="1">
    <source>
        <dbReference type="PROSITE" id="PS50181"/>
    </source>
</evidence>
<comment type="caution">
    <text evidence="2">The sequence shown here is derived from an EMBL/GenBank/DDBJ whole genome shotgun (WGS) entry which is preliminary data.</text>
</comment>
<evidence type="ECO:0000313" key="2">
    <source>
        <dbReference type="EMBL" id="KAK9725368.1"/>
    </source>
</evidence>
<dbReference type="InterPro" id="IPR017451">
    <property type="entry name" value="F-box-assoc_interact_dom"/>
</dbReference>
<dbReference type="PANTHER" id="PTHR31672">
    <property type="entry name" value="BNACNNG10540D PROTEIN"/>
    <property type="match status" value="1"/>
</dbReference>
<dbReference type="Pfam" id="PF00646">
    <property type="entry name" value="F-box"/>
    <property type="match status" value="1"/>
</dbReference>
<dbReference type="InterPro" id="IPR013187">
    <property type="entry name" value="F-box-assoc_dom_typ3"/>
</dbReference>
<dbReference type="AlphaFoldDB" id="A0AAW1KWX7"/>
<dbReference type="PROSITE" id="PS50181">
    <property type="entry name" value="FBOX"/>
    <property type="match status" value="1"/>
</dbReference>
<dbReference type="Pfam" id="PF08268">
    <property type="entry name" value="FBA_3"/>
    <property type="match status" value="1"/>
</dbReference>
<gene>
    <name evidence="2" type="ORF">RND81_05G139100</name>
</gene>
<organism evidence="2 3">
    <name type="scientific">Saponaria officinalis</name>
    <name type="common">Common soapwort</name>
    <name type="synonym">Lychnis saponaria</name>
    <dbReference type="NCBI Taxonomy" id="3572"/>
    <lineage>
        <taxon>Eukaryota</taxon>
        <taxon>Viridiplantae</taxon>
        <taxon>Streptophyta</taxon>
        <taxon>Embryophyta</taxon>
        <taxon>Tracheophyta</taxon>
        <taxon>Spermatophyta</taxon>
        <taxon>Magnoliopsida</taxon>
        <taxon>eudicotyledons</taxon>
        <taxon>Gunneridae</taxon>
        <taxon>Pentapetalae</taxon>
        <taxon>Caryophyllales</taxon>
        <taxon>Caryophyllaceae</taxon>
        <taxon>Caryophylleae</taxon>
        <taxon>Saponaria</taxon>
    </lineage>
</organism>
<dbReference type="Proteomes" id="UP001443914">
    <property type="component" value="Unassembled WGS sequence"/>
</dbReference>
<dbReference type="EMBL" id="JBDFQZ010000005">
    <property type="protein sequence ID" value="KAK9725368.1"/>
    <property type="molecule type" value="Genomic_DNA"/>
</dbReference>
<dbReference type="NCBIfam" id="TIGR01640">
    <property type="entry name" value="F_box_assoc_1"/>
    <property type="match status" value="1"/>
</dbReference>
<dbReference type="PANTHER" id="PTHR31672:SF13">
    <property type="entry name" value="F-BOX PROTEIN CPR30-LIKE"/>
    <property type="match status" value="1"/>
</dbReference>
<accession>A0AAW1KWX7</accession>
<protein>
    <recommendedName>
        <fullName evidence="1">F-box domain-containing protein</fullName>
    </recommendedName>
</protein>
<evidence type="ECO:0000313" key="3">
    <source>
        <dbReference type="Proteomes" id="UP001443914"/>
    </source>
</evidence>
<dbReference type="InterPro" id="IPR050796">
    <property type="entry name" value="SCF_F-box_component"/>
</dbReference>
<keyword evidence="3" id="KW-1185">Reference proteome</keyword>
<sequence length="364" mass="41941">MEILSYLPVKSLIRFTCVCKSWLDLIRNDHQFDLTRTTSSSNVLDNIDCIFDQVAGSKEPCLYSFTERKTLRLLMKFDCAPTRIDFQESSSFVPEMPLWVSSSCHGIICFHLYTSSEILLCNPSIQEVVLIPPCPNDGSVRGFGFDPVNQDYKVVAFSFFNGNLYSLREGRWRNLCVSSTNFRYCNTYLRGHSALNGNGRICNWLLAEEVGSEPVIMGPFGKRIILSFDMVEEVFKEVPMPECQDPTTHEHKLLSTTKWEACISCIHHRHSTSCEVWVLNERSLPMLPLNLWLNDRELLFVVMKGQIREVHHYDLRTNQTKDTGRRGSLHRSMGGYVESLISIKHLMSLYHTSYRKEIEVKALF</sequence>
<dbReference type="InterPro" id="IPR036047">
    <property type="entry name" value="F-box-like_dom_sf"/>
</dbReference>